<evidence type="ECO:0000256" key="1">
    <source>
        <dbReference type="SAM" id="MobiDB-lite"/>
    </source>
</evidence>
<comment type="caution">
    <text evidence="3">The sequence shown here is derived from an EMBL/GenBank/DDBJ whole genome shotgun (WGS) entry which is preliminary data.</text>
</comment>
<dbReference type="AlphaFoldDB" id="A0A4Z0Z8S7"/>
<feature type="compositionally biased region" description="Gly residues" evidence="1">
    <location>
        <begin position="114"/>
        <end position="127"/>
    </location>
</feature>
<reference evidence="3 4" key="1">
    <citation type="submission" date="2019-03" db="EMBL/GenBank/DDBJ databases">
        <title>Draft genome sequence of Xylaria hypoxylon DSM 108379, a ubiquitous saprotrophic-parasitic fungi on hardwood.</title>
        <authorList>
            <person name="Buettner E."/>
            <person name="Leonhardt S."/>
            <person name="Gebauer A.M."/>
            <person name="Liers C."/>
            <person name="Hofrichter M."/>
            <person name="Kellner H."/>
        </authorList>
    </citation>
    <scope>NUCLEOTIDE SEQUENCE [LARGE SCALE GENOMIC DNA]</scope>
    <source>
        <strain evidence="3 4">DSM 108379</strain>
    </source>
</reference>
<evidence type="ECO:0000313" key="4">
    <source>
        <dbReference type="Proteomes" id="UP000297716"/>
    </source>
</evidence>
<sequence length="149" mass="15311">MTKPNEAIAVVVTVLILGGFIAFYVFTYCFRHSGDDDDDDDDDEYNNDYGAVGSSAFLSTSTSTSAGEPGDGILRPPPVVFAQSGRSQYPPANTSFPIGTDTVPDLPYQDNGTAAGGAGSHGNGVGIAEGTSGTPPPPAVDVEHPDDRG</sequence>
<dbReference type="Proteomes" id="UP000297716">
    <property type="component" value="Unassembled WGS sequence"/>
</dbReference>
<gene>
    <name evidence="3" type="ORF">E0Z10_g26</name>
</gene>
<feature type="compositionally biased region" description="Low complexity" evidence="1">
    <location>
        <begin position="54"/>
        <end position="66"/>
    </location>
</feature>
<dbReference type="EMBL" id="SKBN01000001">
    <property type="protein sequence ID" value="TGJ88628.1"/>
    <property type="molecule type" value="Genomic_DNA"/>
</dbReference>
<evidence type="ECO:0000256" key="2">
    <source>
        <dbReference type="SAM" id="Phobius"/>
    </source>
</evidence>
<organism evidence="3 4">
    <name type="scientific">Xylaria hypoxylon</name>
    <dbReference type="NCBI Taxonomy" id="37992"/>
    <lineage>
        <taxon>Eukaryota</taxon>
        <taxon>Fungi</taxon>
        <taxon>Dikarya</taxon>
        <taxon>Ascomycota</taxon>
        <taxon>Pezizomycotina</taxon>
        <taxon>Sordariomycetes</taxon>
        <taxon>Xylariomycetidae</taxon>
        <taxon>Xylariales</taxon>
        <taxon>Xylariaceae</taxon>
        <taxon>Xylaria</taxon>
    </lineage>
</organism>
<feature type="transmembrane region" description="Helical" evidence="2">
    <location>
        <begin position="7"/>
        <end position="26"/>
    </location>
</feature>
<keyword evidence="2" id="KW-0472">Membrane</keyword>
<keyword evidence="2" id="KW-1133">Transmembrane helix</keyword>
<evidence type="ECO:0000313" key="3">
    <source>
        <dbReference type="EMBL" id="TGJ88628.1"/>
    </source>
</evidence>
<protein>
    <submittedName>
        <fullName evidence="3">Uncharacterized protein</fullName>
    </submittedName>
</protein>
<accession>A0A4Z0Z8S7</accession>
<keyword evidence="2" id="KW-0812">Transmembrane</keyword>
<keyword evidence="4" id="KW-1185">Reference proteome</keyword>
<feature type="region of interest" description="Disordered" evidence="1">
    <location>
        <begin position="39"/>
        <end position="149"/>
    </location>
</feature>
<feature type="compositionally biased region" description="Polar residues" evidence="1">
    <location>
        <begin position="84"/>
        <end position="97"/>
    </location>
</feature>
<dbReference type="OrthoDB" id="4779393at2759"/>
<name>A0A4Z0Z8S7_9PEZI</name>
<proteinExistence type="predicted"/>